<evidence type="ECO:0000313" key="1">
    <source>
        <dbReference type="EMBL" id="OJJ73036.1"/>
    </source>
</evidence>
<name>A0A1L9UN78_ASPBC</name>
<proteinExistence type="predicted"/>
<dbReference type="RefSeq" id="XP_067480284.1">
    <property type="nucleotide sequence ID" value="XM_067617571.1"/>
</dbReference>
<gene>
    <name evidence="1" type="ORF">ASPBRDRAFT_123081</name>
</gene>
<dbReference type="Proteomes" id="UP000184499">
    <property type="component" value="Unassembled WGS sequence"/>
</dbReference>
<protein>
    <submittedName>
        <fullName evidence="1">Uncharacterized protein</fullName>
    </submittedName>
</protein>
<dbReference type="GeneID" id="93570059"/>
<dbReference type="EMBL" id="KV878683">
    <property type="protein sequence ID" value="OJJ73036.1"/>
    <property type="molecule type" value="Genomic_DNA"/>
</dbReference>
<dbReference type="VEuPathDB" id="FungiDB:ASPBRDRAFT_123081"/>
<evidence type="ECO:0000313" key="2">
    <source>
        <dbReference type="Proteomes" id="UP000184499"/>
    </source>
</evidence>
<keyword evidence="2" id="KW-1185">Reference proteome</keyword>
<sequence length="61" mass="6789">MESDNADKCIRLANGTYNDGVFRSERKLICPIDVEPMAILLGAEEYTRSTSSGHQLSISKR</sequence>
<accession>A0A1L9UN78</accession>
<organism evidence="1 2">
    <name type="scientific">Aspergillus brasiliensis (strain CBS 101740 / IMI 381727 / IBT 21946)</name>
    <dbReference type="NCBI Taxonomy" id="767769"/>
    <lineage>
        <taxon>Eukaryota</taxon>
        <taxon>Fungi</taxon>
        <taxon>Dikarya</taxon>
        <taxon>Ascomycota</taxon>
        <taxon>Pezizomycotina</taxon>
        <taxon>Eurotiomycetes</taxon>
        <taxon>Eurotiomycetidae</taxon>
        <taxon>Eurotiales</taxon>
        <taxon>Aspergillaceae</taxon>
        <taxon>Aspergillus</taxon>
        <taxon>Aspergillus subgen. Circumdati</taxon>
    </lineage>
</organism>
<reference evidence="2" key="1">
    <citation type="journal article" date="2017" name="Genome Biol.">
        <title>Comparative genomics reveals high biological diversity and specific adaptations in the industrially and medically important fungal genus Aspergillus.</title>
        <authorList>
            <person name="de Vries R.P."/>
            <person name="Riley R."/>
            <person name="Wiebenga A."/>
            <person name="Aguilar-Osorio G."/>
            <person name="Amillis S."/>
            <person name="Uchima C.A."/>
            <person name="Anderluh G."/>
            <person name="Asadollahi M."/>
            <person name="Askin M."/>
            <person name="Barry K."/>
            <person name="Battaglia E."/>
            <person name="Bayram O."/>
            <person name="Benocci T."/>
            <person name="Braus-Stromeyer S.A."/>
            <person name="Caldana C."/>
            <person name="Canovas D."/>
            <person name="Cerqueira G.C."/>
            <person name="Chen F."/>
            <person name="Chen W."/>
            <person name="Choi C."/>
            <person name="Clum A."/>
            <person name="Dos Santos R.A."/>
            <person name="Damasio A.R."/>
            <person name="Diallinas G."/>
            <person name="Emri T."/>
            <person name="Fekete E."/>
            <person name="Flipphi M."/>
            <person name="Freyberg S."/>
            <person name="Gallo A."/>
            <person name="Gournas C."/>
            <person name="Habgood R."/>
            <person name="Hainaut M."/>
            <person name="Harispe M.L."/>
            <person name="Henrissat B."/>
            <person name="Hilden K.S."/>
            <person name="Hope R."/>
            <person name="Hossain A."/>
            <person name="Karabika E."/>
            <person name="Karaffa L."/>
            <person name="Karanyi Z."/>
            <person name="Krasevec N."/>
            <person name="Kuo A."/>
            <person name="Kusch H."/>
            <person name="LaButti K."/>
            <person name="Lagendijk E.L."/>
            <person name="Lapidus A."/>
            <person name="Levasseur A."/>
            <person name="Lindquist E."/>
            <person name="Lipzen A."/>
            <person name="Logrieco A.F."/>
            <person name="MacCabe A."/>
            <person name="Maekelae M.R."/>
            <person name="Malavazi I."/>
            <person name="Melin P."/>
            <person name="Meyer V."/>
            <person name="Mielnichuk N."/>
            <person name="Miskei M."/>
            <person name="Molnar A.P."/>
            <person name="Mule G."/>
            <person name="Ngan C.Y."/>
            <person name="Orejas M."/>
            <person name="Orosz E."/>
            <person name="Ouedraogo J.P."/>
            <person name="Overkamp K.M."/>
            <person name="Park H.-S."/>
            <person name="Perrone G."/>
            <person name="Piumi F."/>
            <person name="Punt P.J."/>
            <person name="Ram A.F."/>
            <person name="Ramon A."/>
            <person name="Rauscher S."/>
            <person name="Record E."/>
            <person name="Riano-Pachon D.M."/>
            <person name="Robert V."/>
            <person name="Roehrig J."/>
            <person name="Ruller R."/>
            <person name="Salamov A."/>
            <person name="Salih N.S."/>
            <person name="Samson R.A."/>
            <person name="Sandor E."/>
            <person name="Sanguinetti M."/>
            <person name="Schuetze T."/>
            <person name="Sepcic K."/>
            <person name="Shelest E."/>
            <person name="Sherlock G."/>
            <person name="Sophianopoulou V."/>
            <person name="Squina F.M."/>
            <person name="Sun H."/>
            <person name="Susca A."/>
            <person name="Todd R.B."/>
            <person name="Tsang A."/>
            <person name="Unkles S.E."/>
            <person name="van de Wiele N."/>
            <person name="van Rossen-Uffink D."/>
            <person name="Oliveira J.V."/>
            <person name="Vesth T.C."/>
            <person name="Visser J."/>
            <person name="Yu J.-H."/>
            <person name="Zhou M."/>
            <person name="Andersen M.R."/>
            <person name="Archer D.B."/>
            <person name="Baker S.E."/>
            <person name="Benoit I."/>
            <person name="Brakhage A.A."/>
            <person name="Braus G.H."/>
            <person name="Fischer R."/>
            <person name="Frisvad J.C."/>
            <person name="Goldman G.H."/>
            <person name="Houbraken J."/>
            <person name="Oakley B."/>
            <person name="Pocsi I."/>
            <person name="Scazzocchio C."/>
            <person name="Seiboth B."/>
            <person name="vanKuyk P.A."/>
            <person name="Wortman J."/>
            <person name="Dyer P.S."/>
            <person name="Grigoriev I.V."/>
        </authorList>
    </citation>
    <scope>NUCLEOTIDE SEQUENCE [LARGE SCALE GENOMIC DNA]</scope>
    <source>
        <strain evidence="2">CBS 101740 / IMI 381727 / IBT 21946</strain>
    </source>
</reference>
<dbReference type="AlphaFoldDB" id="A0A1L9UN78"/>